<organism evidence="1">
    <name type="scientific">Bacillus mycoides</name>
    <dbReference type="NCBI Taxonomy" id="1405"/>
    <lineage>
        <taxon>Bacteria</taxon>
        <taxon>Bacillati</taxon>
        <taxon>Bacillota</taxon>
        <taxon>Bacilli</taxon>
        <taxon>Bacillales</taxon>
        <taxon>Bacillaceae</taxon>
        <taxon>Bacillus</taxon>
        <taxon>Bacillus cereus group</taxon>
    </lineage>
</organism>
<dbReference type="Proteomes" id="UP000001753">
    <property type="component" value="Chromosome"/>
</dbReference>
<protein>
    <submittedName>
        <fullName evidence="1">Uncharacterized protein</fullName>
    </submittedName>
</protein>
<dbReference type="AlphaFoldDB" id="C2XU62"/>
<evidence type="ECO:0000313" key="1">
    <source>
        <dbReference type="EMBL" id="EEL70779.1"/>
    </source>
</evidence>
<dbReference type="EMBL" id="ACMP01000068">
    <property type="protein sequence ID" value="EEL70779.1"/>
    <property type="molecule type" value="Genomic_DNA"/>
</dbReference>
<accession>C2XU62</accession>
<proteinExistence type="predicted"/>
<name>C2XU62_BACMY</name>
<sequence length="94" mass="11158">MNISLEEHFKRQVFGAVNSYIRIINEYEEEEEQGKGVIKNEWKCHLEDDGNTFVATLIIEGKEEKIYFQKNEWKSIHVNMLANVQLQALLKRFI</sequence>
<gene>
    <name evidence="1" type="ORF">bcere0026_22330</name>
</gene>
<comment type="caution">
    <text evidence="1">The sequence shown here is derived from an EMBL/GenBank/DDBJ whole genome shotgun (WGS) entry which is preliminary data.</text>
</comment>
<dbReference type="RefSeq" id="WP_002065419.1">
    <property type="nucleotide sequence ID" value="NZ_CM000737.1"/>
</dbReference>
<dbReference type="HOGENOM" id="CLU_2380136_0_0_9"/>
<reference evidence="1" key="1">
    <citation type="journal article" date="2012" name="Genome Res.">
        <title>Genomic characterization of the Bacillus cereus sensu lato species: Backdrop to the evolution of Bacillus anthracis.</title>
        <authorList>
            <person name="Zwick M.E."/>
            <person name="Joseph S.J."/>
            <person name="Didelot X."/>
            <person name="Chen P.E."/>
            <person name="Bishop-Lilly K.A."/>
            <person name="Stewart A.C."/>
            <person name="Willner K."/>
            <person name="Nolan N."/>
            <person name="Lentz S."/>
            <person name="Thomason M.K."/>
            <person name="Sozhamannan S."/>
            <person name="Mateczun A.J."/>
            <person name="Du L."/>
            <person name="Read T.D."/>
        </authorList>
    </citation>
    <scope>NUCLEOTIDE SEQUENCE [LARGE SCALE GENOMIC DNA]</scope>
    <source>
        <strain evidence="1">AH603</strain>
    </source>
</reference>